<dbReference type="EMBL" id="BMAO01009922">
    <property type="protein sequence ID" value="GFR34066.1"/>
    <property type="molecule type" value="Genomic_DNA"/>
</dbReference>
<organism evidence="1 3">
    <name type="scientific">Trichonephila clavata</name>
    <name type="common">Joro spider</name>
    <name type="synonym">Nephila clavata</name>
    <dbReference type="NCBI Taxonomy" id="2740835"/>
    <lineage>
        <taxon>Eukaryota</taxon>
        <taxon>Metazoa</taxon>
        <taxon>Ecdysozoa</taxon>
        <taxon>Arthropoda</taxon>
        <taxon>Chelicerata</taxon>
        <taxon>Arachnida</taxon>
        <taxon>Araneae</taxon>
        <taxon>Araneomorphae</taxon>
        <taxon>Entelegynae</taxon>
        <taxon>Araneoidea</taxon>
        <taxon>Nephilidae</taxon>
        <taxon>Trichonephila</taxon>
    </lineage>
</organism>
<evidence type="ECO:0000313" key="1">
    <source>
        <dbReference type="EMBL" id="GFQ79425.1"/>
    </source>
</evidence>
<accession>A0A8X6ILM0</accession>
<dbReference type="GO" id="GO:0071897">
    <property type="term" value="P:DNA biosynthetic process"/>
    <property type="evidence" value="ECO:0007669"/>
    <property type="project" value="UniProtKB-ARBA"/>
</dbReference>
<dbReference type="Proteomes" id="UP000887116">
    <property type="component" value="Unassembled WGS sequence"/>
</dbReference>
<dbReference type="EMBL" id="BMAO01032053">
    <property type="protein sequence ID" value="GFQ79425.1"/>
    <property type="molecule type" value="Genomic_DNA"/>
</dbReference>
<dbReference type="OrthoDB" id="6426053at2759"/>
<protein>
    <recommendedName>
        <fullName evidence="4">DNA-directed DNA polymerase</fullName>
    </recommendedName>
</protein>
<proteinExistence type="predicted"/>
<dbReference type="AlphaFoldDB" id="A0A8X6ILM0"/>
<dbReference type="PANTHER" id="PTHR31511:SF12">
    <property type="entry name" value="RHO TERMINATION FACTOR N-TERMINAL DOMAIN-CONTAINING PROTEIN"/>
    <property type="match status" value="1"/>
</dbReference>
<evidence type="ECO:0000313" key="2">
    <source>
        <dbReference type="EMBL" id="GFR34066.1"/>
    </source>
</evidence>
<evidence type="ECO:0008006" key="4">
    <source>
        <dbReference type="Google" id="ProtNLM"/>
    </source>
</evidence>
<dbReference type="SUPFAM" id="SSF56672">
    <property type="entry name" value="DNA/RNA polymerases"/>
    <property type="match status" value="1"/>
</dbReference>
<dbReference type="InterPro" id="IPR043502">
    <property type="entry name" value="DNA/RNA_pol_sf"/>
</dbReference>
<keyword evidence="3" id="KW-1185">Reference proteome</keyword>
<name>A0A8X6ILM0_TRICU</name>
<reference evidence="1" key="1">
    <citation type="submission" date="2020-07" db="EMBL/GenBank/DDBJ databases">
        <title>Multicomponent nature underlies the extraordinary mechanical properties of spider dragline silk.</title>
        <authorList>
            <person name="Kono N."/>
            <person name="Nakamura H."/>
            <person name="Mori M."/>
            <person name="Yoshida Y."/>
            <person name="Ohtoshi R."/>
            <person name="Malay A.D."/>
            <person name="Moran D.A.P."/>
            <person name="Tomita M."/>
            <person name="Numata K."/>
            <person name="Arakawa K."/>
        </authorList>
    </citation>
    <scope>NUCLEOTIDE SEQUENCE</scope>
</reference>
<evidence type="ECO:0000313" key="3">
    <source>
        <dbReference type="Proteomes" id="UP000887116"/>
    </source>
</evidence>
<comment type="caution">
    <text evidence="1">The sequence shown here is derived from an EMBL/GenBank/DDBJ whole genome shotgun (WGS) entry which is preliminary data.</text>
</comment>
<dbReference type="PANTHER" id="PTHR31511">
    <property type="entry name" value="PROTEIN CBG23764"/>
    <property type="match status" value="1"/>
</dbReference>
<gene>
    <name evidence="1" type="primary">AVEN_111207_1</name>
    <name evidence="1" type="ORF">TNCT_328781</name>
    <name evidence="2" type="ORF">TNCT_592401</name>
</gene>
<sequence>MSMQYYDLDPVHFLTIADMTWHAGLKFTCQELKLFSKVEDYVLLESQMRGGMCFLAQRYARANNPYLSCYNPSEPSSYIVNLDVNNLYGFCMCEHLPVGDFRWLSSEEIAVFDVSNISRYSPTGYLLEIFTNDVYKDFKNEFSDIMDLSNYPSTSKFFNSENNNKLGYLKDETKSQPILEFIGLRCKMYSYKCENSETKKAKGVKQSCLKNITHENFKNTLFNETLLRHKQFSIQSKAHTLSTTVTNKISLSPFYDKMYLNDDGITGKCFGHYSLIK</sequence>